<evidence type="ECO:0000313" key="5">
    <source>
        <dbReference type="Proteomes" id="UP000681131"/>
    </source>
</evidence>
<gene>
    <name evidence="2" type="ORF">CDH04_04015</name>
    <name evidence="3" type="ORF">FZC43_04015</name>
</gene>
<proteinExistence type="predicted"/>
<dbReference type="AlphaFoldDB" id="A0A2Z4XYY0"/>
<dbReference type="EMBL" id="CP043424">
    <property type="protein sequence ID" value="QIW11859.1"/>
    <property type="molecule type" value="Genomic_DNA"/>
</dbReference>
<keyword evidence="1" id="KW-0812">Transmembrane</keyword>
<reference evidence="3 5" key="2">
    <citation type="submission" date="2019-08" db="EMBL/GenBank/DDBJ databases">
        <title>Complete genome sequences of Francisella adeliensis (FSC1325 and FSC1326).</title>
        <authorList>
            <person name="Ohrman C."/>
            <person name="Uneklint I."/>
            <person name="Vallesi A."/>
            <person name="Karlsson L."/>
            <person name="Sjodin A."/>
        </authorList>
    </citation>
    <scope>NUCLEOTIDE SEQUENCE [LARGE SCALE GENOMIC DNA]</scope>
    <source>
        <strain evidence="3 5">FSC1325</strain>
    </source>
</reference>
<evidence type="ECO:0000313" key="4">
    <source>
        <dbReference type="Proteomes" id="UP000251120"/>
    </source>
</evidence>
<feature type="transmembrane region" description="Helical" evidence="1">
    <location>
        <begin position="182"/>
        <end position="201"/>
    </location>
</feature>
<keyword evidence="1" id="KW-1133">Transmembrane helix</keyword>
<name>A0A2Z4XYY0_9GAMM</name>
<feature type="transmembrane region" description="Helical" evidence="1">
    <location>
        <begin position="12"/>
        <end position="30"/>
    </location>
</feature>
<sequence length="210" mass="23797">MHSSIDVSIYLSFFQLAWLIFSLTFAIKIIDFRRSAWVFYFLATFIGFISFSVFNNPSISNIFNNLMIFFPDLALPILAIIIANKSNISPKKITSDSILQASIIIILTVILMLFFTYINLAIAPTYNILMLISDFFGILVYVGSVLLAFGYISGLLLNAISSIQMACMNIYFSISFNFYSSTLYVTVAINILCFTIFIYGYNKNKKLLSH</sequence>
<evidence type="ECO:0000256" key="1">
    <source>
        <dbReference type="SAM" id="Phobius"/>
    </source>
</evidence>
<evidence type="ECO:0000313" key="2">
    <source>
        <dbReference type="EMBL" id="AXA33625.1"/>
    </source>
</evidence>
<dbReference type="Proteomes" id="UP000251120">
    <property type="component" value="Chromosome"/>
</dbReference>
<dbReference type="EMBL" id="CP021781">
    <property type="protein sequence ID" value="AXA33625.1"/>
    <property type="molecule type" value="Genomic_DNA"/>
</dbReference>
<protein>
    <submittedName>
        <fullName evidence="2">Uncharacterized protein</fullName>
    </submittedName>
</protein>
<accession>A0A2Z4XYY0</accession>
<organism evidence="2 4">
    <name type="scientific">Francisella adeliensis</name>
    <dbReference type="NCBI Taxonomy" id="2007306"/>
    <lineage>
        <taxon>Bacteria</taxon>
        <taxon>Pseudomonadati</taxon>
        <taxon>Pseudomonadota</taxon>
        <taxon>Gammaproteobacteria</taxon>
        <taxon>Thiotrichales</taxon>
        <taxon>Francisellaceae</taxon>
        <taxon>Francisella</taxon>
    </lineage>
</organism>
<keyword evidence="1" id="KW-0472">Membrane</keyword>
<dbReference type="RefSeq" id="WP_112869798.1">
    <property type="nucleotide sequence ID" value="NZ_CP021781.1"/>
</dbReference>
<dbReference type="Proteomes" id="UP000681131">
    <property type="component" value="Chromosome"/>
</dbReference>
<evidence type="ECO:0000313" key="3">
    <source>
        <dbReference type="EMBL" id="QIW11859.1"/>
    </source>
</evidence>
<feature type="transmembrane region" description="Helical" evidence="1">
    <location>
        <begin position="103"/>
        <end position="122"/>
    </location>
</feature>
<feature type="transmembrane region" description="Helical" evidence="1">
    <location>
        <begin position="37"/>
        <end position="54"/>
    </location>
</feature>
<reference evidence="2 4" key="1">
    <citation type="submission" date="2017-06" db="EMBL/GenBank/DDBJ databases">
        <title>Complete genome of Francisella adeliensis.</title>
        <authorList>
            <person name="Vallesi A."/>
            <person name="Sjodin A."/>
        </authorList>
    </citation>
    <scope>NUCLEOTIDE SEQUENCE [LARGE SCALE GENOMIC DNA]</scope>
    <source>
        <strain evidence="2 4">FDC440</strain>
    </source>
</reference>
<keyword evidence="5" id="KW-1185">Reference proteome</keyword>
<feature type="transmembrane region" description="Helical" evidence="1">
    <location>
        <begin position="66"/>
        <end position="83"/>
    </location>
</feature>
<dbReference type="KEGG" id="fad:CDH04_04015"/>